<evidence type="ECO:0000256" key="4">
    <source>
        <dbReference type="ARBA" id="ARBA00023065"/>
    </source>
</evidence>
<dbReference type="EMBL" id="PFBH01000001">
    <property type="protein sequence ID" value="PIR85554.1"/>
    <property type="molecule type" value="Genomic_DNA"/>
</dbReference>
<dbReference type="CDD" id="cd12152">
    <property type="entry name" value="F1-ATPase_delta"/>
    <property type="match status" value="1"/>
</dbReference>
<dbReference type="GO" id="GO:0045259">
    <property type="term" value="C:proton-transporting ATP synthase complex"/>
    <property type="evidence" value="ECO:0007669"/>
    <property type="project" value="UniProtKB-KW"/>
</dbReference>
<evidence type="ECO:0000313" key="9">
    <source>
        <dbReference type="Proteomes" id="UP000229315"/>
    </source>
</evidence>
<sequence length="76" mass="8060">MKVTIARAHENLFSGEAESLTLPLSEGVATILPHHEPFVSTLSAGKVTVRSAEGEKVFDVESGVLEVSNNQATVIL</sequence>
<proteinExistence type="inferred from homology"/>
<evidence type="ECO:0000313" key="8">
    <source>
        <dbReference type="EMBL" id="PIR85554.1"/>
    </source>
</evidence>
<protein>
    <recommendedName>
        <fullName evidence="7">ATP synthase F1 complex delta/epsilon subunit N-terminal domain-containing protein</fullName>
    </recommendedName>
</protein>
<dbReference type="Gene3D" id="2.60.15.10">
    <property type="entry name" value="F0F1 ATP synthase delta/epsilon subunit, N-terminal"/>
    <property type="match status" value="1"/>
</dbReference>
<dbReference type="GO" id="GO:0012505">
    <property type="term" value="C:endomembrane system"/>
    <property type="evidence" value="ECO:0007669"/>
    <property type="project" value="UniProtKB-SubCell"/>
</dbReference>
<dbReference type="Pfam" id="PF02823">
    <property type="entry name" value="ATP-synt_DE_N"/>
    <property type="match status" value="1"/>
</dbReference>
<dbReference type="SUPFAM" id="SSF51344">
    <property type="entry name" value="Epsilon subunit of F1F0-ATP synthase N-terminal domain"/>
    <property type="match status" value="1"/>
</dbReference>
<keyword evidence="6" id="KW-0066">ATP synthesis</keyword>
<comment type="caution">
    <text evidence="8">The sequence shown here is derived from an EMBL/GenBank/DDBJ whole genome shotgun (WGS) entry which is preliminary data.</text>
</comment>
<gene>
    <name evidence="8" type="ORF">COU15_00460</name>
</gene>
<dbReference type="InterPro" id="IPR001469">
    <property type="entry name" value="ATP_synth_F1_dsu/esu"/>
</dbReference>
<dbReference type="InterPro" id="IPR036771">
    <property type="entry name" value="ATPsynth_dsu/esu_N"/>
</dbReference>
<accession>A0A2H0UGK9</accession>
<evidence type="ECO:0000256" key="5">
    <source>
        <dbReference type="ARBA" id="ARBA00023136"/>
    </source>
</evidence>
<evidence type="ECO:0000256" key="6">
    <source>
        <dbReference type="ARBA" id="ARBA00023196"/>
    </source>
</evidence>
<name>A0A2H0UGK9_9BACT</name>
<dbReference type="AlphaFoldDB" id="A0A2H0UGK9"/>
<reference evidence="9" key="1">
    <citation type="submission" date="2017-09" db="EMBL/GenBank/DDBJ databases">
        <title>Depth-based differentiation of microbial function through sediment-hosted aquifers and enrichment of novel symbionts in the deep terrestrial subsurface.</title>
        <authorList>
            <person name="Probst A.J."/>
            <person name="Ladd B."/>
            <person name="Jarett J.K."/>
            <person name="Geller-Mcgrath D.E."/>
            <person name="Sieber C.M.K."/>
            <person name="Emerson J.B."/>
            <person name="Anantharaman K."/>
            <person name="Thomas B.C."/>
            <person name="Malmstrom R."/>
            <person name="Stieglmeier M."/>
            <person name="Klingl A."/>
            <person name="Woyke T."/>
            <person name="Ryan C.M."/>
            <person name="Banfield J.F."/>
        </authorList>
    </citation>
    <scope>NUCLEOTIDE SEQUENCE [LARGE SCALE GENOMIC DNA]</scope>
</reference>
<evidence type="ECO:0000256" key="3">
    <source>
        <dbReference type="ARBA" id="ARBA00022448"/>
    </source>
</evidence>
<keyword evidence="3" id="KW-0813">Transport</keyword>
<dbReference type="InterPro" id="IPR020546">
    <property type="entry name" value="ATP_synth_F1_dsu/esu_N"/>
</dbReference>
<dbReference type="Proteomes" id="UP000229315">
    <property type="component" value="Unassembled WGS sequence"/>
</dbReference>
<evidence type="ECO:0000259" key="7">
    <source>
        <dbReference type="Pfam" id="PF02823"/>
    </source>
</evidence>
<keyword evidence="6" id="KW-0139">CF(1)</keyword>
<keyword evidence="4" id="KW-0406">Ion transport</keyword>
<dbReference type="GO" id="GO:0046933">
    <property type="term" value="F:proton-transporting ATP synthase activity, rotational mechanism"/>
    <property type="evidence" value="ECO:0007669"/>
    <property type="project" value="InterPro"/>
</dbReference>
<keyword evidence="5" id="KW-0472">Membrane</keyword>
<organism evidence="8 9">
    <name type="scientific">Candidatus Kaiserbacteria bacterium CG10_big_fil_rev_8_21_14_0_10_45_20</name>
    <dbReference type="NCBI Taxonomy" id="1974607"/>
    <lineage>
        <taxon>Bacteria</taxon>
        <taxon>Candidatus Kaiseribacteriota</taxon>
    </lineage>
</organism>
<evidence type="ECO:0000256" key="1">
    <source>
        <dbReference type="ARBA" id="ARBA00004184"/>
    </source>
</evidence>
<comment type="subcellular location">
    <subcellularLocation>
        <location evidence="1">Endomembrane system</location>
        <topology evidence="1">Peripheral membrane protein</topology>
    </subcellularLocation>
</comment>
<feature type="domain" description="ATP synthase F1 complex delta/epsilon subunit N-terminal" evidence="7">
    <location>
        <begin position="1"/>
        <end position="75"/>
    </location>
</feature>
<comment type="similarity">
    <text evidence="2">Belongs to the ATPase epsilon chain family.</text>
</comment>
<evidence type="ECO:0000256" key="2">
    <source>
        <dbReference type="ARBA" id="ARBA00005712"/>
    </source>
</evidence>